<comment type="similarity">
    <text evidence="12 14">Belongs to the DnaJ family.</text>
</comment>
<dbReference type="InterPro" id="IPR036869">
    <property type="entry name" value="J_dom_sf"/>
</dbReference>
<keyword evidence="4 14" id="KW-0235">DNA replication</keyword>
<feature type="binding site" evidence="14">
    <location>
        <position position="203"/>
    </location>
    <ligand>
        <name>Zn(2+)</name>
        <dbReference type="ChEBI" id="CHEBI:29105"/>
        <label>1</label>
    </ligand>
</feature>
<dbReference type="CDD" id="cd06257">
    <property type="entry name" value="DnaJ"/>
    <property type="match status" value="1"/>
</dbReference>
<dbReference type="InterPro" id="IPR001623">
    <property type="entry name" value="DnaJ_domain"/>
</dbReference>
<protein>
    <recommendedName>
        <fullName evidence="13 14">Chaperone protein DnaJ</fullName>
    </recommendedName>
</protein>
<feature type="domain" description="J" evidence="16">
    <location>
        <begin position="5"/>
        <end position="70"/>
    </location>
</feature>
<feature type="binding site" evidence="14">
    <location>
        <position position="200"/>
    </location>
    <ligand>
        <name>Zn(2+)</name>
        <dbReference type="ChEBI" id="CHEBI:29105"/>
        <label>1</label>
    </ligand>
</feature>
<sequence length="380" mass="40801">MSKQDYYELLAVERGASADDIKKAYRKMAMQYHPDRNPGDAAAEQKFKEINEAYDVLKDEQKRAAYDRFGHAAFEQGGGGGGGGFGGGFGGGGFADIFDEMFGEFMGGRRGQSSGRGADLRYNMEISLEDAFAGKSTTVKVPSSAVCDDCKGTGGKDGSQPATCSACHGHGKVRSQQGFFTIERTCPTCQGMGKVIKDPCRKCGGTGRTHKEKTLSVTIPAGVEDGTRIRLAGEGEIGMRGAPAGDLYIFLSIQAHRIFQRDGANIFCRVPIPMTTAALGGAIEVPTIDGGKAKVTIPEGTQSGHQFRLRSKGMSVLRSPARGDMFIQAVVETPVNLTKRQIELLKEFDKNGEGEKAKNSPESHGFFAKVKELWDDLKDG</sequence>
<dbReference type="InterPro" id="IPR012724">
    <property type="entry name" value="DnaJ"/>
</dbReference>
<keyword evidence="10 14" id="KW-0143">Chaperone</keyword>
<dbReference type="NCBIfam" id="TIGR02349">
    <property type="entry name" value="DnaJ_bact"/>
    <property type="match status" value="1"/>
</dbReference>
<dbReference type="SUPFAM" id="SSF57938">
    <property type="entry name" value="DnaJ/Hsp40 cysteine-rich domain"/>
    <property type="match status" value="1"/>
</dbReference>
<feature type="zinc finger region" description="CR-type" evidence="15">
    <location>
        <begin position="134"/>
        <end position="212"/>
    </location>
</feature>
<dbReference type="SUPFAM" id="SSF46565">
    <property type="entry name" value="Chaperone J-domain"/>
    <property type="match status" value="1"/>
</dbReference>
<accession>A0A178MTS1</accession>
<dbReference type="FunFam" id="1.10.287.110:FF:000034">
    <property type="entry name" value="Chaperone protein DnaJ"/>
    <property type="match status" value="1"/>
</dbReference>
<evidence type="ECO:0000256" key="6">
    <source>
        <dbReference type="ARBA" id="ARBA00022737"/>
    </source>
</evidence>
<evidence type="ECO:0000256" key="7">
    <source>
        <dbReference type="ARBA" id="ARBA00022771"/>
    </source>
</evidence>
<comment type="caution">
    <text evidence="18">The sequence shown here is derived from an EMBL/GenBank/DDBJ whole genome shotgun (WGS) entry which is preliminary data.</text>
</comment>
<comment type="cofactor">
    <cofactor evidence="14">
        <name>Zn(2+)</name>
        <dbReference type="ChEBI" id="CHEBI:29105"/>
    </cofactor>
    <text evidence="14">Binds 2 Zn(2+) ions per monomer.</text>
</comment>
<dbReference type="PROSITE" id="PS00636">
    <property type="entry name" value="DNAJ_1"/>
    <property type="match status" value="1"/>
</dbReference>
<evidence type="ECO:0000256" key="4">
    <source>
        <dbReference type="ARBA" id="ARBA00022705"/>
    </source>
</evidence>
<dbReference type="InterPro" id="IPR018253">
    <property type="entry name" value="DnaJ_domain_CS"/>
</dbReference>
<keyword evidence="8 14" id="KW-0862">Zinc</keyword>
<dbReference type="Gene3D" id="1.10.287.110">
    <property type="entry name" value="DnaJ domain"/>
    <property type="match status" value="1"/>
</dbReference>
<feature type="repeat" description="CXXCXGXG motif" evidence="14">
    <location>
        <begin position="200"/>
        <end position="207"/>
    </location>
</feature>
<comment type="domain">
    <text evidence="14">The J domain is necessary and sufficient to stimulate DnaK ATPase activity. Zinc center 1 plays an important role in the autonomous, DnaK-independent chaperone activity of DnaJ. Zinc center 2 is essential for interaction with DnaK and for DnaJ activity.</text>
</comment>
<keyword evidence="5 14" id="KW-0479">Metal-binding</keyword>
<dbReference type="Pfam" id="PF00684">
    <property type="entry name" value="DnaJ_CXXCXGXG"/>
    <property type="match status" value="1"/>
</dbReference>
<dbReference type="PROSITE" id="PS50076">
    <property type="entry name" value="DNAJ_2"/>
    <property type="match status" value="1"/>
</dbReference>
<dbReference type="EMBL" id="LWQT01000044">
    <property type="protein sequence ID" value="OAN52154.1"/>
    <property type="molecule type" value="Genomic_DNA"/>
</dbReference>
<evidence type="ECO:0000259" key="17">
    <source>
        <dbReference type="PROSITE" id="PS51188"/>
    </source>
</evidence>
<keyword evidence="19" id="KW-1185">Reference proteome</keyword>
<feature type="repeat" description="CXXCXGXG motif" evidence="14">
    <location>
        <begin position="186"/>
        <end position="193"/>
    </location>
</feature>
<evidence type="ECO:0000313" key="19">
    <source>
        <dbReference type="Proteomes" id="UP000078428"/>
    </source>
</evidence>
<name>A0A178MTS1_9PROT</name>
<dbReference type="InterPro" id="IPR036410">
    <property type="entry name" value="HSP_DnaJ_Cys-rich_dom_sf"/>
</dbReference>
<dbReference type="PANTHER" id="PTHR43096:SF48">
    <property type="entry name" value="CHAPERONE PROTEIN DNAJ"/>
    <property type="match status" value="1"/>
</dbReference>
<dbReference type="OrthoDB" id="9779889at2"/>
<feature type="repeat" description="CXXCXGXG motif" evidence="14">
    <location>
        <begin position="147"/>
        <end position="154"/>
    </location>
</feature>
<dbReference type="PROSITE" id="PS51188">
    <property type="entry name" value="ZF_CR"/>
    <property type="match status" value="1"/>
</dbReference>
<feature type="binding site" evidence="14">
    <location>
        <position position="186"/>
    </location>
    <ligand>
        <name>Zn(2+)</name>
        <dbReference type="ChEBI" id="CHEBI:29105"/>
        <label>2</label>
    </ligand>
</feature>
<dbReference type="STRING" id="1285242.A6A04_00125"/>
<dbReference type="Proteomes" id="UP000078428">
    <property type="component" value="Unassembled WGS sequence"/>
</dbReference>
<dbReference type="RefSeq" id="WP_068490910.1">
    <property type="nucleotide sequence ID" value="NZ_LWQT01000044.1"/>
</dbReference>
<organism evidence="18 19">
    <name type="scientific">Paramagnetospirillum marisnigri</name>
    <dbReference type="NCBI Taxonomy" id="1285242"/>
    <lineage>
        <taxon>Bacteria</taxon>
        <taxon>Pseudomonadati</taxon>
        <taxon>Pseudomonadota</taxon>
        <taxon>Alphaproteobacteria</taxon>
        <taxon>Rhodospirillales</taxon>
        <taxon>Magnetospirillaceae</taxon>
        <taxon>Paramagnetospirillum</taxon>
    </lineage>
</organism>
<dbReference type="Pfam" id="PF01556">
    <property type="entry name" value="DnaJ_C"/>
    <property type="match status" value="1"/>
</dbReference>
<reference evidence="18 19" key="1">
    <citation type="submission" date="2016-04" db="EMBL/GenBank/DDBJ databases">
        <title>Draft genome sequence of freshwater magnetotactic bacteria Magnetospirillum marisnigri SP-1 and Magnetospirillum moscoviense BB-1.</title>
        <authorList>
            <person name="Koziaeva V."/>
            <person name="Dziuba M.V."/>
            <person name="Ivanov T.M."/>
            <person name="Kuznetsov B."/>
            <person name="Grouzdev D.S."/>
        </authorList>
    </citation>
    <scope>NUCLEOTIDE SEQUENCE [LARGE SCALE GENOMIC DNA]</scope>
    <source>
        <strain evidence="18 19">SP-1</strain>
    </source>
</reference>
<evidence type="ECO:0000256" key="10">
    <source>
        <dbReference type="ARBA" id="ARBA00023186"/>
    </source>
</evidence>
<dbReference type="Pfam" id="PF00226">
    <property type="entry name" value="DnaJ"/>
    <property type="match status" value="1"/>
</dbReference>
<evidence type="ECO:0000256" key="2">
    <source>
        <dbReference type="ARBA" id="ARBA00011738"/>
    </source>
</evidence>
<gene>
    <name evidence="14" type="primary">dnaJ</name>
    <name evidence="18" type="ORF">A6A04_00125</name>
</gene>
<dbReference type="FunFam" id="2.10.230.10:FF:000002">
    <property type="entry name" value="Molecular chaperone DnaJ"/>
    <property type="match status" value="1"/>
</dbReference>
<evidence type="ECO:0000256" key="3">
    <source>
        <dbReference type="ARBA" id="ARBA00022490"/>
    </source>
</evidence>
<dbReference type="GO" id="GO:0008270">
    <property type="term" value="F:zinc ion binding"/>
    <property type="evidence" value="ECO:0007669"/>
    <property type="project" value="UniProtKB-UniRule"/>
</dbReference>
<dbReference type="GO" id="GO:0051082">
    <property type="term" value="F:unfolded protein binding"/>
    <property type="evidence" value="ECO:0007669"/>
    <property type="project" value="UniProtKB-UniRule"/>
</dbReference>
<dbReference type="PANTHER" id="PTHR43096">
    <property type="entry name" value="DNAJ HOMOLOG 1, MITOCHONDRIAL-RELATED"/>
    <property type="match status" value="1"/>
</dbReference>
<evidence type="ECO:0000256" key="5">
    <source>
        <dbReference type="ARBA" id="ARBA00022723"/>
    </source>
</evidence>
<feature type="binding site" evidence="14">
    <location>
        <position position="147"/>
    </location>
    <ligand>
        <name>Zn(2+)</name>
        <dbReference type="ChEBI" id="CHEBI:29105"/>
        <label>1</label>
    </ligand>
</feature>
<proteinExistence type="inferred from homology"/>
<dbReference type="GO" id="GO:0031072">
    <property type="term" value="F:heat shock protein binding"/>
    <property type="evidence" value="ECO:0007669"/>
    <property type="project" value="InterPro"/>
</dbReference>
<dbReference type="GO" id="GO:0042026">
    <property type="term" value="P:protein refolding"/>
    <property type="evidence" value="ECO:0007669"/>
    <property type="project" value="TreeGrafter"/>
</dbReference>
<feature type="binding site" evidence="14">
    <location>
        <position position="164"/>
    </location>
    <ligand>
        <name>Zn(2+)</name>
        <dbReference type="ChEBI" id="CHEBI:29105"/>
        <label>2</label>
    </ligand>
</feature>
<feature type="binding site" evidence="14">
    <location>
        <position position="167"/>
    </location>
    <ligand>
        <name>Zn(2+)</name>
        <dbReference type="ChEBI" id="CHEBI:29105"/>
        <label>2</label>
    </ligand>
</feature>
<dbReference type="CDD" id="cd10719">
    <property type="entry name" value="DnaJ_zf"/>
    <property type="match status" value="1"/>
</dbReference>
<dbReference type="InterPro" id="IPR001305">
    <property type="entry name" value="HSP_DnaJ_Cys-rich_dom"/>
</dbReference>
<dbReference type="PRINTS" id="PR00625">
    <property type="entry name" value="JDOMAIN"/>
</dbReference>
<evidence type="ECO:0000256" key="14">
    <source>
        <dbReference type="HAMAP-Rule" id="MF_01152"/>
    </source>
</evidence>
<evidence type="ECO:0000259" key="16">
    <source>
        <dbReference type="PROSITE" id="PS50076"/>
    </source>
</evidence>
<keyword evidence="7 14" id="KW-0863">Zinc-finger</keyword>
<dbReference type="Gene3D" id="2.10.230.10">
    <property type="entry name" value="Heat shock protein DnaJ, cysteine-rich domain"/>
    <property type="match status" value="1"/>
</dbReference>
<evidence type="ECO:0000256" key="1">
    <source>
        <dbReference type="ARBA" id="ARBA00004496"/>
    </source>
</evidence>
<evidence type="ECO:0000256" key="15">
    <source>
        <dbReference type="PROSITE-ProRule" id="PRU00546"/>
    </source>
</evidence>
<comment type="function">
    <text evidence="11 14">Participates actively in the response to hyperosmotic and heat shock by preventing the aggregation of stress-denatured proteins and by disaggregating proteins, also in an autonomous, DnaK-independent fashion. Unfolded proteins bind initially to DnaJ; upon interaction with the DnaJ-bound protein, DnaK hydrolyzes its bound ATP, resulting in the formation of a stable complex. GrpE releases ADP from DnaK; ATP binding to DnaK triggers the release of the substrate protein, thus completing the reaction cycle. Several rounds of ATP-dependent interactions between DnaJ, DnaK and GrpE are required for fully efficient folding. Also involved, together with DnaK and GrpE, in the DNA replication of plasmids through activation of initiation proteins.</text>
</comment>
<dbReference type="GO" id="GO:0009408">
    <property type="term" value="P:response to heat"/>
    <property type="evidence" value="ECO:0007669"/>
    <property type="project" value="InterPro"/>
</dbReference>
<evidence type="ECO:0000256" key="13">
    <source>
        <dbReference type="ARBA" id="ARBA00067609"/>
    </source>
</evidence>
<dbReference type="HAMAP" id="MF_01152">
    <property type="entry name" value="DnaJ"/>
    <property type="match status" value="1"/>
</dbReference>
<dbReference type="GO" id="GO:0006260">
    <property type="term" value="P:DNA replication"/>
    <property type="evidence" value="ECO:0007669"/>
    <property type="project" value="UniProtKB-KW"/>
</dbReference>
<keyword evidence="3 14" id="KW-0963">Cytoplasm</keyword>
<comment type="subunit">
    <text evidence="2 14">Homodimer.</text>
</comment>
<evidence type="ECO:0000256" key="9">
    <source>
        <dbReference type="ARBA" id="ARBA00023016"/>
    </source>
</evidence>
<dbReference type="InterPro" id="IPR002939">
    <property type="entry name" value="DnaJ_C"/>
</dbReference>
<keyword evidence="9 14" id="KW-0346">Stress response</keyword>
<evidence type="ECO:0000256" key="8">
    <source>
        <dbReference type="ARBA" id="ARBA00022833"/>
    </source>
</evidence>
<dbReference type="AlphaFoldDB" id="A0A178MTS1"/>
<dbReference type="InterPro" id="IPR008971">
    <property type="entry name" value="HSP40/DnaJ_pept-bd"/>
</dbReference>
<dbReference type="CDD" id="cd10747">
    <property type="entry name" value="DnaJ_C"/>
    <property type="match status" value="1"/>
</dbReference>
<dbReference type="FunFam" id="2.60.260.20:FF:000004">
    <property type="entry name" value="Molecular chaperone DnaJ"/>
    <property type="match status" value="1"/>
</dbReference>
<dbReference type="SMART" id="SM00271">
    <property type="entry name" value="DnaJ"/>
    <property type="match status" value="1"/>
</dbReference>
<evidence type="ECO:0000256" key="11">
    <source>
        <dbReference type="ARBA" id="ARBA00053423"/>
    </source>
</evidence>
<feature type="repeat" description="CXXCXGXG motif" evidence="14">
    <location>
        <begin position="164"/>
        <end position="171"/>
    </location>
</feature>
<evidence type="ECO:0000313" key="18">
    <source>
        <dbReference type="EMBL" id="OAN52154.1"/>
    </source>
</evidence>
<feature type="binding site" evidence="14">
    <location>
        <position position="150"/>
    </location>
    <ligand>
        <name>Zn(2+)</name>
        <dbReference type="ChEBI" id="CHEBI:29105"/>
        <label>1</label>
    </ligand>
</feature>
<feature type="binding site" evidence="14">
    <location>
        <position position="189"/>
    </location>
    <ligand>
        <name>Zn(2+)</name>
        <dbReference type="ChEBI" id="CHEBI:29105"/>
        <label>2</label>
    </ligand>
</feature>
<dbReference type="SUPFAM" id="SSF49493">
    <property type="entry name" value="HSP40/DnaJ peptide-binding domain"/>
    <property type="match status" value="2"/>
</dbReference>
<evidence type="ECO:0000256" key="12">
    <source>
        <dbReference type="ARBA" id="ARBA00061004"/>
    </source>
</evidence>
<dbReference type="GO" id="GO:0005737">
    <property type="term" value="C:cytoplasm"/>
    <property type="evidence" value="ECO:0007669"/>
    <property type="project" value="UniProtKB-SubCell"/>
</dbReference>
<dbReference type="Gene3D" id="2.60.260.20">
    <property type="entry name" value="Urease metallochaperone UreE, N-terminal domain"/>
    <property type="match status" value="2"/>
</dbReference>
<dbReference type="GO" id="GO:0005524">
    <property type="term" value="F:ATP binding"/>
    <property type="evidence" value="ECO:0007669"/>
    <property type="project" value="InterPro"/>
</dbReference>
<keyword evidence="6 14" id="KW-0677">Repeat</keyword>
<dbReference type="NCBIfam" id="NF008035">
    <property type="entry name" value="PRK10767.1"/>
    <property type="match status" value="1"/>
</dbReference>
<comment type="subcellular location">
    <subcellularLocation>
        <location evidence="1 14">Cytoplasm</location>
    </subcellularLocation>
</comment>
<feature type="domain" description="CR-type" evidence="17">
    <location>
        <begin position="134"/>
        <end position="212"/>
    </location>
</feature>